<protein>
    <submittedName>
        <fullName evidence="2">Uncharacterized protein</fullName>
    </submittedName>
</protein>
<reference evidence="2" key="1">
    <citation type="journal article" date="2018" name="Genome Biol.">
        <title>SKESA: strategic k-mer extension for scrupulous assemblies.</title>
        <authorList>
            <person name="Souvorov A."/>
            <person name="Agarwala R."/>
            <person name="Lipman D.J."/>
        </authorList>
    </citation>
    <scope>NUCLEOTIDE SEQUENCE</scope>
    <source>
        <strain evidence="2">09-1703</strain>
    </source>
</reference>
<organism evidence="2">
    <name type="scientific">Salmonella typhi</name>
    <dbReference type="NCBI Taxonomy" id="90370"/>
    <lineage>
        <taxon>Bacteria</taxon>
        <taxon>Pseudomonadati</taxon>
        <taxon>Pseudomonadota</taxon>
        <taxon>Gammaproteobacteria</taxon>
        <taxon>Enterobacterales</taxon>
        <taxon>Enterobacteriaceae</taxon>
        <taxon>Salmonella</taxon>
    </lineage>
</organism>
<evidence type="ECO:0000313" key="2">
    <source>
        <dbReference type="EMBL" id="HAE3627225.1"/>
    </source>
</evidence>
<sequence length="45" mass="5373">MSELQNISQKKQRTRVRVQDKRVQINRIRAASRQGRDQTYGPEVF</sequence>
<gene>
    <name evidence="2" type="ORF">G3982_000737</name>
</gene>
<accession>A0A730G5Z1</accession>
<name>A0A730G5Z1_SALTI</name>
<reference evidence="2" key="2">
    <citation type="submission" date="2018-07" db="EMBL/GenBank/DDBJ databases">
        <authorList>
            <consortium name="NCBI Pathogen Detection Project"/>
        </authorList>
    </citation>
    <scope>NUCLEOTIDE SEQUENCE</scope>
    <source>
        <strain evidence="2">09-1703</strain>
    </source>
</reference>
<dbReference type="EMBL" id="DAARRK010000005">
    <property type="protein sequence ID" value="HAE3627225.1"/>
    <property type="molecule type" value="Genomic_DNA"/>
</dbReference>
<evidence type="ECO:0000256" key="1">
    <source>
        <dbReference type="SAM" id="MobiDB-lite"/>
    </source>
</evidence>
<comment type="caution">
    <text evidence="2">The sequence shown here is derived from an EMBL/GenBank/DDBJ whole genome shotgun (WGS) entry which is preliminary data.</text>
</comment>
<dbReference type="AlphaFoldDB" id="A0A730G5Z1"/>
<proteinExistence type="predicted"/>
<feature type="region of interest" description="Disordered" evidence="1">
    <location>
        <begin position="1"/>
        <end position="21"/>
    </location>
</feature>